<dbReference type="STRING" id="322095.HMPREF3185_00142"/>
<name>A0A134BEY0_9PORP</name>
<keyword evidence="2" id="KW-1185">Reference proteome</keyword>
<organism evidence="1 2">
    <name type="scientific">Porphyromonas somerae</name>
    <dbReference type="NCBI Taxonomy" id="322095"/>
    <lineage>
        <taxon>Bacteria</taxon>
        <taxon>Pseudomonadati</taxon>
        <taxon>Bacteroidota</taxon>
        <taxon>Bacteroidia</taxon>
        <taxon>Bacteroidales</taxon>
        <taxon>Porphyromonadaceae</taxon>
        <taxon>Porphyromonas</taxon>
    </lineage>
</organism>
<sequence>MKRGALLESFAFFEVTKVCITRELDTDIHRSCRELERISHRGFVGEFVYVHMI</sequence>
<accession>A0A134BEY0</accession>
<comment type="caution">
    <text evidence="1">The sequence shown here is derived from an EMBL/GenBank/DDBJ whole genome shotgun (WGS) entry which is preliminary data.</text>
</comment>
<dbReference type="AlphaFoldDB" id="A0A134BEY0"/>
<dbReference type="Proteomes" id="UP000070224">
    <property type="component" value="Unassembled WGS sequence"/>
</dbReference>
<proteinExistence type="predicted"/>
<protein>
    <submittedName>
        <fullName evidence="1">Uncharacterized protein</fullName>
    </submittedName>
</protein>
<dbReference type="PATRIC" id="fig|322095.3.peg.143"/>
<evidence type="ECO:0000313" key="2">
    <source>
        <dbReference type="Proteomes" id="UP000070224"/>
    </source>
</evidence>
<gene>
    <name evidence="1" type="ORF">HMPREF3185_00142</name>
</gene>
<evidence type="ECO:0000313" key="1">
    <source>
        <dbReference type="EMBL" id="KXB78494.1"/>
    </source>
</evidence>
<reference evidence="2" key="1">
    <citation type="submission" date="2016-01" db="EMBL/GenBank/DDBJ databases">
        <authorList>
            <person name="Mitreva M."/>
            <person name="Pepin K.H."/>
            <person name="Mihindukulasuriya K.A."/>
            <person name="Fulton R."/>
            <person name="Fronick C."/>
            <person name="O'Laughlin M."/>
            <person name="Miner T."/>
            <person name="Herter B."/>
            <person name="Rosa B.A."/>
            <person name="Cordes M."/>
            <person name="Tomlinson C."/>
            <person name="Wollam A."/>
            <person name="Palsikar V.B."/>
            <person name="Mardis E.R."/>
            <person name="Wilson R.K."/>
        </authorList>
    </citation>
    <scope>NUCLEOTIDE SEQUENCE [LARGE SCALE GENOMIC DNA]</scope>
    <source>
        <strain evidence="2">KA00683</strain>
    </source>
</reference>
<dbReference type="EMBL" id="LSDK01000013">
    <property type="protein sequence ID" value="KXB78494.1"/>
    <property type="molecule type" value="Genomic_DNA"/>
</dbReference>